<keyword evidence="3" id="KW-0067">ATP-binding</keyword>
<evidence type="ECO:0000259" key="1">
    <source>
        <dbReference type="Pfam" id="PF13280"/>
    </source>
</evidence>
<dbReference type="Pfam" id="PF13625">
    <property type="entry name" value="Helicase_C_3"/>
    <property type="match status" value="1"/>
</dbReference>
<organism evidence="3 4">
    <name type="scientific">Actinoalloteichus hymeniacidonis</name>
    <dbReference type="NCBI Taxonomy" id="340345"/>
    <lineage>
        <taxon>Bacteria</taxon>
        <taxon>Bacillati</taxon>
        <taxon>Actinomycetota</taxon>
        <taxon>Actinomycetes</taxon>
        <taxon>Pseudonocardiales</taxon>
        <taxon>Pseudonocardiaceae</taxon>
        <taxon>Actinoalloteichus</taxon>
    </lineage>
</organism>
<reference evidence="4" key="1">
    <citation type="submission" date="2016-03" db="EMBL/GenBank/DDBJ databases">
        <title>Complete genome sequence of the type strain Actinoalloteichus hymeniacidonis DSM 45092.</title>
        <authorList>
            <person name="Schaffert L."/>
            <person name="Albersmeier A."/>
            <person name="Winkler A."/>
            <person name="Kalinowski J."/>
            <person name="Zotchev S."/>
            <person name="Ruckert C."/>
        </authorList>
    </citation>
    <scope>NUCLEOTIDE SEQUENCE [LARGE SCALE GENOMIC DNA]</scope>
    <source>
        <strain evidence="4">HPA177(T) (DSM 45092(T))</strain>
    </source>
</reference>
<feature type="domain" description="WYL" evidence="1">
    <location>
        <begin position="691"/>
        <end position="752"/>
    </location>
</feature>
<dbReference type="AlphaFoldDB" id="A0AAC9HUS3"/>
<dbReference type="Proteomes" id="UP000095210">
    <property type="component" value="Chromosome"/>
</dbReference>
<proteinExistence type="predicted"/>
<gene>
    <name evidence="3" type="ORF">TL08_25300</name>
</gene>
<keyword evidence="3" id="KW-0378">Hydrolase</keyword>
<dbReference type="Pfam" id="PF13280">
    <property type="entry name" value="WYL"/>
    <property type="match status" value="1"/>
</dbReference>
<dbReference type="EMBL" id="CP014859">
    <property type="protein sequence ID" value="AOS65838.1"/>
    <property type="molecule type" value="Genomic_DNA"/>
</dbReference>
<accession>A0AAC9HUS3</accession>
<name>A0AAC9HUS3_9PSEU</name>
<dbReference type="InterPro" id="IPR032830">
    <property type="entry name" value="XPB/Ssl2_N"/>
</dbReference>
<protein>
    <submittedName>
        <fullName evidence="3">Helicase conserved C-terminal domain</fullName>
    </submittedName>
</protein>
<dbReference type="KEGG" id="ahm:TL08_25300"/>
<evidence type="ECO:0000313" key="4">
    <source>
        <dbReference type="Proteomes" id="UP000095210"/>
    </source>
</evidence>
<dbReference type="GO" id="GO:0004386">
    <property type="term" value="F:helicase activity"/>
    <property type="evidence" value="ECO:0007669"/>
    <property type="project" value="UniProtKB-KW"/>
</dbReference>
<feature type="domain" description="Helicase XPB/Ssl2 N-terminal" evidence="2">
    <location>
        <begin position="471"/>
        <end position="593"/>
    </location>
</feature>
<keyword evidence="3" id="KW-0547">Nucleotide-binding</keyword>
<keyword evidence="4" id="KW-1185">Reference proteome</keyword>
<evidence type="ECO:0000259" key="2">
    <source>
        <dbReference type="Pfam" id="PF13625"/>
    </source>
</evidence>
<sequence length="767" mass="81346">MEGMPGTSLADWLRNQDDSTLAALLRARPDLATPAPADTTVLATRAGIGVSVARACEELDTVGLTVLEALLVLDADQRPAPMTALVALFGPGATAKRVRAGVAELRARALIWGDDGELSVVPTARDTIGPFPAGLGRPAPHLDRQDLPAVVAALSDAERGLLTALSVGAPIGQTKDAAAVVSIEQAKTPVQRLLANGLLIRRDAETVELPRQLGILLRGDRPLGPVRLDPPELDTTRRAAADVDGAAAGEALELCRHVDTLLQLWSAEPPAVLRSGGLGVRELKRAARAMECTEARATLVIELAAAAALVAASEDTDPRWLLTTTADTWTAGPSEQRWATLAAAWLDMPRLPALAGGRDDRDRLLSVLADELRRPRAPQSRRRTLEELAELPADTGLRSEEPLVELLAWRAPRQGGRLRDEQVRWALSESAALGVIALGALSAAGQALLTDGPAEAAKLMGAAMPPPLDHILVQADLTVIAPGPLEADLAADMALVADVESAGSATVFRVGESSVRRALDAGRSATELHDLFAQRSRTPIPQSLTYLIDDVARRHGRLRGGSASSFLRCEDPVLLAEVLSRPEAEQLELRKIAPTVLVSPLPLVDLLDGLREAGFTPVAEGVDGTLLDLRPTGRRLARRATSSRRPTTPAPIDDERITEIVTGLRIGDRTSVVRRGAAASTASDGHRTSATFTLLQDAVAAQRRLWIGFVDSHGSSTQRIVDPVSISGGFLEGFDQSVGAVQRYPLHRISSAALVEENTPAEDQTRV</sequence>
<keyword evidence="3" id="KW-0347">Helicase</keyword>
<dbReference type="InterPro" id="IPR026881">
    <property type="entry name" value="WYL_dom"/>
</dbReference>
<evidence type="ECO:0000313" key="3">
    <source>
        <dbReference type="EMBL" id="AOS65838.1"/>
    </source>
</evidence>